<protein>
    <submittedName>
        <fullName evidence="7">Glycosyltransferase family A protein</fullName>
    </submittedName>
</protein>
<name>A0ABT3QEG5_9PROT</name>
<evidence type="ECO:0000256" key="4">
    <source>
        <dbReference type="ARBA" id="ARBA00022679"/>
    </source>
</evidence>
<dbReference type="InterPro" id="IPR001173">
    <property type="entry name" value="Glyco_trans_2-like"/>
</dbReference>
<comment type="caution">
    <text evidence="7">The sequence shown here is derived from an EMBL/GenBank/DDBJ whole genome shotgun (WGS) entry which is preliminary data.</text>
</comment>
<keyword evidence="5" id="KW-0472">Membrane</keyword>
<evidence type="ECO:0000256" key="3">
    <source>
        <dbReference type="ARBA" id="ARBA00022676"/>
    </source>
</evidence>
<dbReference type="PANTHER" id="PTHR43646">
    <property type="entry name" value="GLYCOSYLTRANSFERASE"/>
    <property type="match status" value="1"/>
</dbReference>
<keyword evidence="4" id="KW-0808">Transferase</keyword>
<dbReference type="Pfam" id="PF00535">
    <property type="entry name" value="Glycos_transf_2"/>
    <property type="match status" value="1"/>
</dbReference>
<keyword evidence="2" id="KW-1003">Cell membrane</keyword>
<accession>A0ABT3QEG5</accession>
<proteinExistence type="predicted"/>
<evidence type="ECO:0000313" key="8">
    <source>
        <dbReference type="Proteomes" id="UP001301152"/>
    </source>
</evidence>
<comment type="subcellular location">
    <subcellularLocation>
        <location evidence="1">Cell membrane</location>
    </subcellularLocation>
</comment>
<evidence type="ECO:0000256" key="1">
    <source>
        <dbReference type="ARBA" id="ARBA00004236"/>
    </source>
</evidence>
<keyword evidence="3" id="KW-0328">Glycosyltransferase</keyword>
<dbReference type="RefSeq" id="WP_173559228.1">
    <property type="nucleotide sequence ID" value="NZ_JAERKX010000007.1"/>
</dbReference>
<reference evidence="7 8" key="1">
    <citation type="submission" date="2022-11" db="EMBL/GenBank/DDBJ databases">
        <title>Genome sequencing of Acetobacter type strain.</title>
        <authorList>
            <person name="Heo J."/>
            <person name="Lee D."/>
            <person name="Han B.-H."/>
            <person name="Hong S.-B."/>
            <person name="Kwon S.-W."/>
        </authorList>
    </citation>
    <scope>NUCLEOTIDE SEQUENCE [LARGE SCALE GENOMIC DNA]</scope>
    <source>
        <strain evidence="7 8">KACC 21253</strain>
    </source>
</reference>
<dbReference type="Gene3D" id="3.90.550.10">
    <property type="entry name" value="Spore Coat Polysaccharide Biosynthesis Protein SpsA, Chain A"/>
    <property type="match status" value="1"/>
</dbReference>
<sequence>MREQNWAVVIPYFNEEDCLEQCMSCLLHQTKRPSQIILVNNASTDRSPLLTREFKERFGHLFEIVLIDEPKPGKIHALVTGTALVRTDYFATWDADTYYPPDYLTKAHTGYQGRKGSCVAAVMATNIKGPLSSFKSLFRIFKIQTLATLFSSECHAGGYAETFRTALFRKVGGFDPVRWPYVLEDHEIVECLLKVGRVRYPIGFWCLTSPRRADRCRVTWTKTDKILYRYTPFFMKKWFFYTYLWSRFEQKGLFFHRLREQPWKTNKKSS</sequence>
<evidence type="ECO:0000259" key="6">
    <source>
        <dbReference type="Pfam" id="PF00535"/>
    </source>
</evidence>
<organism evidence="7 8">
    <name type="scientific">Acetobacter thailandicus</name>
    <dbReference type="NCBI Taxonomy" id="1502842"/>
    <lineage>
        <taxon>Bacteria</taxon>
        <taxon>Pseudomonadati</taxon>
        <taxon>Pseudomonadota</taxon>
        <taxon>Alphaproteobacteria</taxon>
        <taxon>Acetobacterales</taxon>
        <taxon>Acetobacteraceae</taxon>
        <taxon>Acetobacter</taxon>
    </lineage>
</organism>
<dbReference type="CDD" id="cd00761">
    <property type="entry name" value="Glyco_tranf_GTA_type"/>
    <property type="match status" value="1"/>
</dbReference>
<dbReference type="Proteomes" id="UP001301152">
    <property type="component" value="Unassembled WGS sequence"/>
</dbReference>
<evidence type="ECO:0000256" key="5">
    <source>
        <dbReference type="ARBA" id="ARBA00023136"/>
    </source>
</evidence>
<feature type="domain" description="Glycosyltransferase 2-like" evidence="6">
    <location>
        <begin position="8"/>
        <end position="170"/>
    </location>
</feature>
<dbReference type="InterPro" id="IPR029044">
    <property type="entry name" value="Nucleotide-diphossugar_trans"/>
</dbReference>
<gene>
    <name evidence="7" type="ORF">OQ497_06705</name>
</gene>
<evidence type="ECO:0000313" key="7">
    <source>
        <dbReference type="EMBL" id="MCX2563646.1"/>
    </source>
</evidence>
<dbReference type="SUPFAM" id="SSF53448">
    <property type="entry name" value="Nucleotide-diphospho-sugar transferases"/>
    <property type="match status" value="1"/>
</dbReference>
<dbReference type="PANTHER" id="PTHR43646:SF2">
    <property type="entry name" value="GLYCOSYLTRANSFERASE 2-LIKE DOMAIN-CONTAINING PROTEIN"/>
    <property type="match status" value="1"/>
</dbReference>
<keyword evidence="8" id="KW-1185">Reference proteome</keyword>
<evidence type="ECO:0000256" key="2">
    <source>
        <dbReference type="ARBA" id="ARBA00022475"/>
    </source>
</evidence>
<dbReference type="EMBL" id="JAPIUZ010000002">
    <property type="protein sequence ID" value="MCX2563646.1"/>
    <property type="molecule type" value="Genomic_DNA"/>
</dbReference>